<sequence>AFEDMDGEATSAIKNLEKNLGEDEKRRQVEEFTRNRKTKRKKVQRASQVFTSEEEVIQSMDNPAVLDQVFSIVFDPLFVKWDERSGVRETILTEQGLTGH</sequence>
<reference evidence="3" key="1">
    <citation type="submission" date="2022-10" db="EMBL/GenBank/DDBJ databases">
        <title>Genome assembly of Pristionchus species.</title>
        <authorList>
            <person name="Yoshida K."/>
            <person name="Sommer R.J."/>
        </authorList>
    </citation>
    <scope>NUCLEOTIDE SEQUENCE [LARGE SCALE GENOMIC DNA]</scope>
    <source>
        <strain evidence="3">RS5460</strain>
    </source>
</reference>
<dbReference type="Proteomes" id="UP001328107">
    <property type="component" value="Unassembled WGS sequence"/>
</dbReference>
<protein>
    <submittedName>
        <fullName evidence="2">Uncharacterized protein</fullName>
    </submittedName>
</protein>
<dbReference type="EMBL" id="BTRK01000005">
    <property type="protein sequence ID" value="GMR53420.1"/>
    <property type="molecule type" value="Genomic_DNA"/>
</dbReference>
<feature type="region of interest" description="Disordered" evidence="1">
    <location>
        <begin position="1"/>
        <end position="39"/>
    </location>
</feature>
<dbReference type="AlphaFoldDB" id="A0AAN5CZR9"/>
<evidence type="ECO:0000256" key="1">
    <source>
        <dbReference type="SAM" id="MobiDB-lite"/>
    </source>
</evidence>
<gene>
    <name evidence="2" type="ORF">PMAYCL1PPCAC_23615</name>
</gene>
<feature type="compositionally biased region" description="Basic and acidic residues" evidence="1">
    <location>
        <begin position="15"/>
        <end position="34"/>
    </location>
</feature>
<feature type="non-terminal residue" evidence="2">
    <location>
        <position position="1"/>
    </location>
</feature>
<organism evidence="2 3">
    <name type="scientific">Pristionchus mayeri</name>
    <dbReference type="NCBI Taxonomy" id="1317129"/>
    <lineage>
        <taxon>Eukaryota</taxon>
        <taxon>Metazoa</taxon>
        <taxon>Ecdysozoa</taxon>
        <taxon>Nematoda</taxon>
        <taxon>Chromadorea</taxon>
        <taxon>Rhabditida</taxon>
        <taxon>Rhabditina</taxon>
        <taxon>Diplogasteromorpha</taxon>
        <taxon>Diplogasteroidea</taxon>
        <taxon>Neodiplogasteridae</taxon>
        <taxon>Pristionchus</taxon>
    </lineage>
</organism>
<accession>A0AAN5CZR9</accession>
<proteinExistence type="predicted"/>
<comment type="caution">
    <text evidence="2">The sequence shown here is derived from an EMBL/GenBank/DDBJ whole genome shotgun (WGS) entry which is preliminary data.</text>
</comment>
<evidence type="ECO:0000313" key="3">
    <source>
        <dbReference type="Proteomes" id="UP001328107"/>
    </source>
</evidence>
<keyword evidence="3" id="KW-1185">Reference proteome</keyword>
<evidence type="ECO:0000313" key="2">
    <source>
        <dbReference type="EMBL" id="GMR53420.1"/>
    </source>
</evidence>
<name>A0AAN5CZR9_9BILA</name>